<feature type="region of interest" description="Disordered" evidence="15">
    <location>
        <begin position="679"/>
        <end position="701"/>
    </location>
</feature>
<dbReference type="GO" id="GO:0005524">
    <property type="term" value="F:ATP binding"/>
    <property type="evidence" value="ECO:0007669"/>
    <property type="project" value="UniProtKB-KW"/>
</dbReference>
<keyword evidence="3" id="KW-0540">Nuclease</keyword>
<organism evidence="17 18">
    <name type="scientific">Lactuca virosa</name>
    <dbReference type="NCBI Taxonomy" id="75947"/>
    <lineage>
        <taxon>Eukaryota</taxon>
        <taxon>Viridiplantae</taxon>
        <taxon>Streptophyta</taxon>
        <taxon>Embryophyta</taxon>
        <taxon>Tracheophyta</taxon>
        <taxon>Spermatophyta</taxon>
        <taxon>Magnoliopsida</taxon>
        <taxon>eudicotyledons</taxon>
        <taxon>Gunneridae</taxon>
        <taxon>Pentapetalae</taxon>
        <taxon>asterids</taxon>
        <taxon>campanulids</taxon>
        <taxon>Asterales</taxon>
        <taxon>Asteraceae</taxon>
        <taxon>Cichorioideae</taxon>
        <taxon>Cichorieae</taxon>
        <taxon>Lactucinae</taxon>
        <taxon>Lactuca</taxon>
    </lineage>
</organism>
<dbReference type="EMBL" id="CAKMRJ010000224">
    <property type="protein sequence ID" value="CAH1419171.1"/>
    <property type="molecule type" value="Genomic_DNA"/>
</dbReference>
<dbReference type="PANTHER" id="PTHR23336">
    <property type="entry name" value="ZINC FINGER CW-TYPE COILED-COIL DOMAIN PROTEIN 3"/>
    <property type="match status" value="1"/>
</dbReference>
<evidence type="ECO:0000256" key="10">
    <source>
        <dbReference type="ARBA" id="ARBA00023054"/>
    </source>
</evidence>
<feature type="compositionally biased region" description="Polar residues" evidence="15">
    <location>
        <begin position="736"/>
        <end position="746"/>
    </location>
</feature>
<feature type="compositionally biased region" description="Polar residues" evidence="15">
    <location>
        <begin position="691"/>
        <end position="701"/>
    </location>
</feature>
<keyword evidence="18" id="KW-1185">Reference proteome</keyword>
<dbReference type="GO" id="GO:0004519">
    <property type="term" value="F:endonuclease activity"/>
    <property type="evidence" value="ECO:0007669"/>
    <property type="project" value="UniProtKB-KW"/>
</dbReference>
<feature type="region of interest" description="Disordered" evidence="15">
    <location>
        <begin position="730"/>
        <end position="751"/>
    </location>
</feature>
<comment type="subcellular location">
    <subcellularLocation>
        <location evidence="1">Nucleus</location>
    </subcellularLocation>
</comment>
<dbReference type="InterPro" id="IPR041006">
    <property type="entry name" value="Morc_S5"/>
</dbReference>
<evidence type="ECO:0000256" key="15">
    <source>
        <dbReference type="SAM" id="MobiDB-lite"/>
    </source>
</evidence>
<evidence type="ECO:0000256" key="8">
    <source>
        <dbReference type="ARBA" id="ARBA00022840"/>
    </source>
</evidence>
<feature type="domain" description="Morc S5" evidence="16">
    <location>
        <begin position="423"/>
        <end position="558"/>
    </location>
</feature>
<keyword evidence="9" id="KW-0156">Chromatin regulator</keyword>
<feature type="compositionally biased region" description="Polar residues" evidence="15">
    <location>
        <begin position="114"/>
        <end position="123"/>
    </location>
</feature>
<keyword evidence="8" id="KW-0067">ATP-binding</keyword>
<keyword evidence="11" id="KW-0943">RNA-mediated gene silencing</keyword>
<dbReference type="GO" id="GO:0005634">
    <property type="term" value="C:nucleus"/>
    <property type="evidence" value="ECO:0007669"/>
    <property type="project" value="UniProtKB-SubCell"/>
</dbReference>
<evidence type="ECO:0000313" key="17">
    <source>
        <dbReference type="EMBL" id="CAH1419171.1"/>
    </source>
</evidence>
<dbReference type="FunFam" id="3.30.565.10:FF:000075">
    <property type="entry name" value="MORC family CW-type zinc finger protein 4"/>
    <property type="match status" value="1"/>
</dbReference>
<evidence type="ECO:0000313" key="18">
    <source>
        <dbReference type="Proteomes" id="UP001157418"/>
    </source>
</evidence>
<dbReference type="GO" id="GO:0016887">
    <property type="term" value="F:ATP hydrolysis activity"/>
    <property type="evidence" value="ECO:0007669"/>
    <property type="project" value="InterPro"/>
</dbReference>
<evidence type="ECO:0000259" key="16">
    <source>
        <dbReference type="Pfam" id="PF17942"/>
    </source>
</evidence>
<feature type="region of interest" description="Disordered" evidence="15">
    <location>
        <begin position="83"/>
        <end position="123"/>
    </location>
</feature>
<evidence type="ECO:0000256" key="9">
    <source>
        <dbReference type="ARBA" id="ARBA00022853"/>
    </source>
</evidence>
<name>A0AAU9M0W2_9ASTR</name>
<dbReference type="Gene3D" id="3.30.565.10">
    <property type="entry name" value="Histidine kinase-like ATPase, C-terminal domain"/>
    <property type="match status" value="1"/>
</dbReference>
<comment type="similarity">
    <text evidence="2">Belongs to the MORC ATPase protein family.</text>
</comment>
<dbReference type="PANTHER" id="PTHR23336:SF61">
    <property type="entry name" value="HISTIDINE KINASE_HSP90-LIKE ATPASE"/>
    <property type="match status" value="1"/>
</dbReference>
<keyword evidence="6" id="KW-0227">DNA damage</keyword>
<evidence type="ECO:0000256" key="5">
    <source>
        <dbReference type="ARBA" id="ARBA00022759"/>
    </source>
</evidence>
<gene>
    <name evidence="17" type="ORF">LVIROSA_LOCUS6726</name>
</gene>
<evidence type="ECO:0000256" key="12">
    <source>
        <dbReference type="ARBA" id="ARBA00023204"/>
    </source>
</evidence>
<feature type="coiled-coil region" evidence="14">
    <location>
        <begin position="790"/>
        <end position="831"/>
    </location>
</feature>
<proteinExistence type="inferred from homology"/>
<dbReference type="Pfam" id="PF13589">
    <property type="entry name" value="HATPase_c_3"/>
    <property type="match status" value="1"/>
</dbReference>
<dbReference type="InterPro" id="IPR045261">
    <property type="entry name" value="MORC_ATPase"/>
</dbReference>
<evidence type="ECO:0000256" key="13">
    <source>
        <dbReference type="ARBA" id="ARBA00023242"/>
    </source>
</evidence>
<dbReference type="InterPro" id="IPR036890">
    <property type="entry name" value="HATPase_C_sf"/>
</dbReference>
<evidence type="ECO:0000256" key="6">
    <source>
        <dbReference type="ARBA" id="ARBA00022763"/>
    </source>
</evidence>
<dbReference type="GO" id="GO:0031349">
    <property type="term" value="P:positive regulation of defense response"/>
    <property type="evidence" value="ECO:0007669"/>
    <property type="project" value="UniProtKB-ARBA"/>
</dbReference>
<evidence type="ECO:0000256" key="2">
    <source>
        <dbReference type="ARBA" id="ARBA00007845"/>
    </source>
</evidence>
<keyword evidence="4" id="KW-0547">Nucleotide-binding</keyword>
<dbReference type="GO" id="GO:0006325">
    <property type="term" value="P:chromatin organization"/>
    <property type="evidence" value="ECO:0007669"/>
    <property type="project" value="UniProtKB-KW"/>
</dbReference>
<dbReference type="GO" id="GO:0006281">
    <property type="term" value="P:DNA repair"/>
    <property type="evidence" value="ECO:0007669"/>
    <property type="project" value="UniProtKB-KW"/>
</dbReference>
<keyword evidence="13" id="KW-0539">Nucleus</keyword>
<protein>
    <recommendedName>
        <fullName evidence="16">Morc S5 domain-containing protein</fullName>
    </recommendedName>
</protein>
<reference evidence="17 18" key="1">
    <citation type="submission" date="2022-01" db="EMBL/GenBank/DDBJ databases">
        <authorList>
            <person name="Xiong W."/>
            <person name="Schranz E."/>
        </authorList>
    </citation>
    <scope>NUCLEOTIDE SEQUENCE [LARGE SCALE GENOMIC DNA]</scope>
</reference>
<comment type="caution">
    <text evidence="17">The sequence shown here is derived from an EMBL/GenBank/DDBJ whole genome shotgun (WGS) entry which is preliminary data.</text>
</comment>
<keyword evidence="12" id="KW-0234">DNA repair</keyword>
<keyword evidence="7" id="KW-0378">Hydrolase</keyword>
<evidence type="ECO:0000256" key="7">
    <source>
        <dbReference type="ARBA" id="ARBA00022801"/>
    </source>
</evidence>
<sequence length="835" mass="94079">MFVLNIENQKPSVFNQLSNFVETSEGTDRINLSKLLLLNWNTSLLMNHSNQIVWMNIHKLLRGNVPLEVDTIALKLEPSFHGTSSQVKHPQAQPITGVGRDRRSNSHCLRQGSEENWSSSGTSVLDQEQSAVDDANLCSTSSICAAPICRQFWKAGVYNDHITAKFATQSGSSYLHIHPRFLHSNATSHKWVFGAVAELIDNAVDEIQNGATYVLIDKTLNPRNGSSALLIQDDGNGMDPEAMRRCLSFGFSDKKSISSIGKYGNGFKTSSMRLGADVIVFSRNTTNSKMTQSIGLLSYTFLTREGYDKIVVPMVHYDFNFITGSFNSLQSKSNENSNLNLSMLLRWSPYSTEEELLQQFENVGSHGTKVIVYNLWLDEDKNLELDFESDPEDIRITRDAHGKIKDGSRQAASEQHIANRLRYSLRAYLSILYLKLPETFAIVLRGKVVLYHNVSRDLKYTEFIIYKPQSTTVEVITTIGFIKEAPLVNIHGFNVYHKNRLILPFCPVVSFGANRGRGVVGVLEANFIEPTHDKQDFEKTSLFQKLVQRLKEMTWEYWDYHCGLIGYQFTKKYKPSLSTSAAPIFVHHHGTEQPIPMRNRSSIVGVPKNRPMANAIAMYNNSKLTLESNSLPKPVEPSFPRGFQQEQHIPMMKSPSAAGNRPMMTAVYSKVTLGSNSLSKPAEPSFPRGFQQEQPIPMSKSSPVVVGTIRNRPMVTTVHSKVALESNSLPRPIETSLPTGFQQGSNLKRKSCDQPTMFKSEAQIVADSNKRSNMPGLANPQEPINVREQNRKLRARCSEYEKTQEQLKLKVKQLKVELEEAQKEYVRVLDEMLCL</sequence>
<keyword evidence="5" id="KW-0255">Endonuclease</keyword>
<evidence type="ECO:0000256" key="4">
    <source>
        <dbReference type="ARBA" id="ARBA00022741"/>
    </source>
</evidence>
<accession>A0AAU9M0W2</accession>
<evidence type="ECO:0000256" key="14">
    <source>
        <dbReference type="SAM" id="Coils"/>
    </source>
</evidence>
<dbReference type="AlphaFoldDB" id="A0AAU9M0W2"/>
<dbReference type="SUPFAM" id="SSF55874">
    <property type="entry name" value="ATPase domain of HSP90 chaperone/DNA topoisomerase II/histidine kinase"/>
    <property type="match status" value="1"/>
</dbReference>
<evidence type="ECO:0000256" key="3">
    <source>
        <dbReference type="ARBA" id="ARBA00022722"/>
    </source>
</evidence>
<keyword evidence="10 14" id="KW-0175">Coiled coil</keyword>
<dbReference type="GO" id="GO:0031047">
    <property type="term" value="P:regulatory ncRNA-mediated gene silencing"/>
    <property type="evidence" value="ECO:0007669"/>
    <property type="project" value="UniProtKB-KW"/>
</dbReference>
<evidence type="ECO:0000256" key="11">
    <source>
        <dbReference type="ARBA" id="ARBA00023158"/>
    </source>
</evidence>
<evidence type="ECO:0000256" key="1">
    <source>
        <dbReference type="ARBA" id="ARBA00004123"/>
    </source>
</evidence>
<dbReference type="Pfam" id="PF17942">
    <property type="entry name" value="Morc6_S5"/>
    <property type="match status" value="1"/>
</dbReference>
<dbReference type="Proteomes" id="UP001157418">
    <property type="component" value="Unassembled WGS sequence"/>
</dbReference>